<dbReference type="Gene3D" id="3.40.33.10">
    <property type="entry name" value="CAP"/>
    <property type="match status" value="1"/>
</dbReference>
<gene>
    <name evidence="2" type="ORF">MgSA37_02609</name>
</gene>
<sequence length="186" mass="21315">MKWIVSIIIILNITFILPRGYGQETVSTPQFRRAFLKEINRVRETGCNCGVNYMPPVPPLVWNDQLEISSMGHAADMAYHNYFSHTSLDGRTMQDRIRAAGYGYKGYKSYAIGENIAEGPESITEVMKGWFHSPGHCRNLMSPQFKEVGVAFNNAYWVQDFGGRDEFSAYEQKMIKSGRYHLIEKE</sequence>
<organism evidence="2 3">
    <name type="scientific">Mucilaginibacter gotjawali</name>
    <dbReference type="NCBI Taxonomy" id="1550579"/>
    <lineage>
        <taxon>Bacteria</taxon>
        <taxon>Pseudomonadati</taxon>
        <taxon>Bacteroidota</taxon>
        <taxon>Sphingobacteriia</taxon>
        <taxon>Sphingobacteriales</taxon>
        <taxon>Sphingobacteriaceae</taxon>
        <taxon>Mucilaginibacter</taxon>
    </lineage>
</organism>
<dbReference type="AlphaFoldDB" id="A0A110B5K8"/>
<dbReference type="KEGG" id="mgot:MgSA37_02609"/>
<dbReference type="SUPFAM" id="SSF55797">
    <property type="entry name" value="PR-1-like"/>
    <property type="match status" value="1"/>
</dbReference>
<dbReference type="Proteomes" id="UP000218263">
    <property type="component" value="Chromosome"/>
</dbReference>
<evidence type="ECO:0000313" key="3">
    <source>
        <dbReference type="Proteomes" id="UP000218263"/>
    </source>
</evidence>
<dbReference type="PANTHER" id="PTHR31157:SF1">
    <property type="entry name" value="SCP DOMAIN-CONTAINING PROTEIN"/>
    <property type="match status" value="1"/>
</dbReference>
<name>A0A110B5K8_9SPHI</name>
<dbReference type="RefSeq" id="WP_096352371.1">
    <property type="nucleotide sequence ID" value="NZ_AP017313.1"/>
</dbReference>
<dbReference type="EMBL" id="AP017313">
    <property type="protein sequence ID" value="BAU54433.1"/>
    <property type="molecule type" value="Genomic_DNA"/>
</dbReference>
<dbReference type="CDD" id="cd05379">
    <property type="entry name" value="CAP_bacterial"/>
    <property type="match status" value="1"/>
</dbReference>
<feature type="domain" description="SCP" evidence="1">
    <location>
        <begin position="39"/>
        <end position="160"/>
    </location>
</feature>
<dbReference type="PANTHER" id="PTHR31157">
    <property type="entry name" value="SCP DOMAIN-CONTAINING PROTEIN"/>
    <property type="match status" value="1"/>
</dbReference>
<proteinExistence type="predicted"/>
<accession>A0A110B5K8</accession>
<reference evidence="2 3" key="1">
    <citation type="submission" date="2015-12" db="EMBL/GenBank/DDBJ databases">
        <title>Genome sequence of Mucilaginibacter gotjawali.</title>
        <authorList>
            <person name="Lee J.S."/>
            <person name="Lee K.C."/>
            <person name="Kim K.K."/>
            <person name="Lee B.W."/>
        </authorList>
    </citation>
    <scope>NUCLEOTIDE SEQUENCE [LARGE SCALE GENOMIC DNA]</scope>
    <source>
        <strain evidence="2 3">SA3-7</strain>
    </source>
</reference>
<keyword evidence="3" id="KW-1185">Reference proteome</keyword>
<dbReference type="Pfam" id="PF00188">
    <property type="entry name" value="CAP"/>
    <property type="match status" value="1"/>
</dbReference>
<evidence type="ECO:0000313" key="2">
    <source>
        <dbReference type="EMBL" id="BAU54433.1"/>
    </source>
</evidence>
<dbReference type="InterPro" id="IPR035940">
    <property type="entry name" value="CAP_sf"/>
</dbReference>
<protein>
    <submittedName>
        <fullName evidence="2">Cysteine-rich secretory protein family protein</fullName>
    </submittedName>
</protein>
<evidence type="ECO:0000259" key="1">
    <source>
        <dbReference type="Pfam" id="PF00188"/>
    </source>
</evidence>
<dbReference type="OrthoDB" id="982527at2"/>
<dbReference type="InterPro" id="IPR014044">
    <property type="entry name" value="CAP_dom"/>
</dbReference>